<evidence type="ECO:0000313" key="2">
    <source>
        <dbReference type="Proteomes" id="UP000269396"/>
    </source>
</evidence>
<accession>A0A183Q5D2</accession>
<organism evidence="1 2">
    <name type="scientific">Schistosoma mattheei</name>
    <dbReference type="NCBI Taxonomy" id="31246"/>
    <lineage>
        <taxon>Eukaryota</taxon>
        <taxon>Metazoa</taxon>
        <taxon>Spiralia</taxon>
        <taxon>Lophotrochozoa</taxon>
        <taxon>Platyhelminthes</taxon>
        <taxon>Trematoda</taxon>
        <taxon>Digenea</taxon>
        <taxon>Strigeidida</taxon>
        <taxon>Schistosomatoidea</taxon>
        <taxon>Schistosomatidae</taxon>
        <taxon>Schistosoma</taxon>
    </lineage>
</organism>
<dbReference type="STRING" id="31246.A0A183Q5D2"/>
<dbReference type="EMBL" id="UZAL01048684">
    <property type="protein sequence ID" value="VDP85745.1"/>
    <property type="molecule type" value="Genomic_DNA"/>
</dbReference>
<dbReference type="Proteomes" id="UP000269396">
    <property type="component" value="Unassembled WGS sequence"/>
</dbReference>
<sequence>MQLHKEDNNLQHELSSTTLKLRIKEMGTSKKTLLYDTFTGRDRPFLPKHCPRNVFNELRKLPHTGVRATIKLIAERFCWPSMNKDMREWARYCVSCQQFKVIRYNKCPSDSFQTPEARFDHVHLDLAGALPDSNGYSYLFNLRRPFHSMGRSSTYQGRYC</sequence>
<reference evidence="1 2" key="1">
    <citation type="submission" date="2018-11" db="EMBL/GenBank/DDBJ databases">
        <authorList>
            <consortium name="Pathogen Informatics"/>
        </authorList>
    </citation>
    <scope>NUCLEOTIDE SEQUENCE [LARGE SCALE GENOMIC DNA]</scope>
    <source>
        <strain>Denwood</strain>
        <strain evidence="2">Zambia</strain>
    </source>
</reference>
<keyword evidence="2" id="KW-1185">Reference proteome</keyword>
<dbReference type="AlphaFoldDB" id="A0A183Q5D2"/>
<dbReference type="Pfam" id="PF17921">
    <property type="entry name" value="Integrase_H2C2"/>
    <property type="match status" value="1"/>
</dbReference>
<protein>
    <submittedName>
        <fullName evidence="1">Uncharacterized protein</fullName>
    </submittedName>
</protein>
<dbReference type="InterPro" id="IPR041588">
    <property type="entry name" value="Integrase_H2C2"/>
</dbReference>
<proteinExistence type="predicted"/>
<evidence type="ECO:0000313" key="1">
    <source>
        <dbReference type="EMBL" id="VDP85745.1"/>
    </source>
</evidence>
<gene>
    <name evidence="1" type="ORF">SMTD_LOCUS21818</name>
</gene>
<dbReference type="Gene3D" id="1.10.340.70">
    <property type="match status" value="1"/>
</dbReference>
<name>A0A183Q5D2_9TREM</name>